<keyword evidence="2" id="KW-1185">Reference proteome</keyword>
<comment type="caution">
    <text evidence="1">The sequence shown here is derived from an EMBL/GenBank/DDBJ whole genome shotgun (WGS) entry which is preliminary data.</text>
</comment>
<name>A0ACB8ENP0_9SAUR</name>
<protein>
    <submittedName>
        <fullName evidence="1">Uncharacterized protein</fullName>
    </submittedName>
</protein>
<dbReference type="Proteomes" id="UP000827872">
    <property type="component" value="Linkage Group LG03"/>
</dbReference>
<evidence type="ECO:0000313" key="1">
    <source>
        <dbReference type="EMBL" id="KAH7994174.1"/>
    </source>
</evidence>
<accession>A0ACB8ENP0</accession>
<reference evidence="1" key="1">
    <citation type="submission" date="2021-08" db="EMBL/GenBank/DDBJ databases">
        <title>The first chromosome-level gecko genome reveals the dynamic sex chromosomes of Neotropical dwarf geckos (Sphaerodactylidae: Sphaerodactylus).</title>
        <authorList>
            <person name="Pinto B.J."/>
            <person name="Keating S.E."/>
            <person name="Gamble T."/>
        </authorList>
    </citation>
    <scope>NUCLEOTIDE SEQUENCE</scope>
    <source>
        <strain evidence="1">TG3544</strain>
    </source>
</reference>
<organism evidence="1 2">
    <name type="scientific">Sphaerodactylus townsendi</name>
    <dbReference type="NCBI Taxonomy" id="933632"/>
    <lineage>
        <taxon>Eukaryota</taxon>
        <taxon>Metazoa</taxon>
        <taxon>Chordata</taxon>
        <taxon>Craniata</taxon>
        <taxon>Vertebrata</taxon>
        <taxon>Euteleostomi</taxon>
        <taxon>Lepidosauria</taxon>
        <taxon>Squamata</taxon>
        <taxon>Bifurcata</taxon>
        <taxon>Gekkota</taxon>
        <taxon>Sphaerodactylidae</taxon>
        <taxon>Sphaerodactylus</taxon>
    </lineage>
</organism>
<dbReference type="EMBL" id="CM037616">
    <property type="protein sequence ID" value="KAH7994174.1"/>
    <property type="molecule type" value="Genomic_DNA"/>
</dbReference>
<proteinExistence type="predicted"/>
<gene>
    <name evidence="1" type="ORF">K3G42_033394</name>
</gene>
<sequence>MEMKSDEAGSCVQDGQRYSDKDVWKPEPCRICVCDTGTILCDEILCEELRDCPSPEIPFGECCPICPTDQPAATDRQPGPKICGFKQRSVFFAFCRDKKGNPAILKMDLQVNKDHGGNVEIKGKRAFLAHVAEMANLVHLATPAHLDPQVLRVPLVLVETLLLKWQEDLTRKLVVLRWESCKDLWDLWDHEALRDPQDLLALKDFKAALVNLENLVLV</sequence>
<evidence type="ECO:0000313" key="2">
    <source>
        <dbReference type="Proteomes" id="UP000827872"/>
    </source>
</evidence>